<evidence type="ECO:0000313" key="3">
    <source>
        <dbReference type="EMBL" id="RDK46361.1"/>
    </source>
</evidence>
<dbReference type="EMBL" id="KZ851846">
    <property type="protein sequence ID" value="RDK46361.1"/>
    <property type="molecule type" value="Genomic_DNA"/>
</dbReference>
<keyword evidence="2" id="KW-1133">Transmembrane helix</keyword>
<accession>A0A370PW00</accession>
<name>A0A370PW00_ASPPH</name>
<feature type="region of interest" description="Disordered" evidence="1">
    <location>
        <begin position="78"/>
        <end position="121"/>
    </location>
</feature>
<dbReference type="Proteomes" id="UP000254937">
    <property type="component" value="Unassembled WGS sequence"/>
</dbReference>
<evidence type="ECO:0000256" key="1">
    <source>
        <dbReference type="SAM" id="MobiDB-lite"/>
    </source>
</evidence>
<keyword evidence="2" id="KW-0472">Membrane</keyword>
<organism evidence="3 4">
    <name type="scientific">Aspergillus phoenicis ATCC 13157</name>
    <dbReference type="NCBI Taxonomy" id="1353007"/>
    <lineage>
        <taxon>Eukaryota</taxon>
        <taxon>Fungi</taxon>
        <taxon>Dikarya</taxon>
        <taxon>Ascomycota</taxon>
        <taxon>Pezizomycotina</taxon>
        <taxon>Eurotiomycetes</taxon>
        <taxon>Eurotiomycetidae</taxon>
        <taxon>Eurotiales</taxon>
        <taxon>Aspergillaceae</taxon>
        <taxon>Aspergillus</taxon>
    </lineage>
</organism>
<feature type="transmembrane region" description="Helical" evidence="2">
    <location>
        <begin position="21"/>
        <end position="40"/>
    </location>
</feature>
<keyword evidence="4" id="KW-1185">Reference proteome</keyword>
<reference evidence="3 4" key="1">
    <citation type="submission" date="2018-07" db="EMBL/GenBank/DDBJ databases">
        <title>Section-level genome sequencing of Aspergillus section Nigri to investigate inter- and intra-species variation.</title>
        <authorList>
            <consortium name="DOE Joint Genome Institute"/>
            <person name="Vesth T.C."/>
            <person name="Nybo J.L."/>
            <person name="Theobald S."/>
            <person name="Frisvad J.C."/>
            <person name="Larsen T.O."/>
            <person name="Nielsen K.F."/>
            <person name="Hoof J.B."/>
            <person name="Brandl J."/>
            <person name="Salamov A."/>
            <person name="Riley R."/>
            <person name="Gladden J.M."/>
            <person name="Phatale P."/>
            <person name="Nielsen M.T."/>
            <person name="Lyhne E.K."/>
            <person name="Kogle M.E."/>
            <person name="Strasser K."/>
            <person name="McDonnell E."/>
            <person name="Barry K."/>
            <person name="Clum A."/>
            <person name="Chen C."/>
            <person name="Nolan M."/>
            <person name="Sandor L."/>
            <person name="Kuo A."/>
            <person name="Lipzen A."/>
            <person name="Hainaut M."/>
            <person name="Drula E."/>
            <person name="Tsang A."/>
            <person name="Magnuson J.K."/>
            <person name="Henrissat B."/>
            <person name="Wiebenga A."/>
            <person name="Simmons B.A."/>
            <person name="Makela M.R."/>
            <person name="De vries R.P."/>
            <person name="Grigoriev I.V."/>
            <person name="Mortensen U.H."/>
            <person name="Baker S.E."/>
            <person name="Andersen M.R."/>
        </authorList>
    </citation>
    <scope>NUCLEOTIDE SEQUENCE [LARGE SCALE GENOMIC DNA]</scope>
    <source>
        <strain evidence="3 4">ATCC 13157</strain>
    </source>
</reference>
<protein>
    <submittedName>
        <fullName evidence="3">Uncharacterized protein</fullName>
    </submittedName>
</protein>
<sequence>MLDAGNVCEFGYGRESEEKNSFLSCSFFSIVVVAAANIPLHQTTALLIFLLLLSSSSIYPGMCIFQFKFETDRRLHAHTDRRRRGKNREGSKSRRINCNKLTSNPAALHQERSGQGSLGWS</sequence>
<gene>
    <name evidence="3" type="ORF">M752DRAFT_101605</name>
</gene>
<keyword evidence="2" id="KW-0812">Transmembrane</keyword>
<feature type="transmembrane region" description="Helical" evidence="2">
    <location>
        <begin position="46"/>
        <end position="65"/>
    </location>
</feature>
<dbReference type="AlphaFoldDB" id="A0A370PW00"/>
<evidence type="ECO:0000313" key="4">
    <source>
        <dbReference type="Proteomes" id="UP000254937"/>
    </source>
</evidence>
<proteinExistence type="predicted"/>
<evidence type="ECO:0000256" key="2">
    <source>
        <dbReference type="SAM" id="Phobius"/>
    </source>
</evidence>